<gene>
    <name evidence="3" type="ORF">B2J93_6819</name>
</gene>
<dbReference type="InterPro" id="IPR055335">
    <property type="entry name" value="Ucp6/RUP1"/>
</dbReference>
<feature type="compositionally biased region" description="Basic and acidic residues" evidence="2">
    <location>
        <begin position="82"/>
        <end position="94"/>
    </location>
</feature>
<accession>A0A218YXD9</accession>
<comment type="caution">
    <text evidence="3">The sequence shown here is derived from an EMBL/GenBank/DDBJ whole genome shotgun (WGS) entry which is preliminary data.</text>
</comment>
<dbReference type="Proteomes" id="UP000242519">
    <property type="component" value="Unassembled WGS sequence"/>
</dbReference>
<name>A0A218YXD9_9HELO</name>
<sequence length="840" mass="93310">MASHFQPTDEQVDQLLMLVNDAIPRQEAVARLKGNNYNVEQALNEYYDTADSTNNKYRWDEAQFNSDREGASNAHGISFDIHAPDDPGAFHRYDAAPSRPPSRTSNNKSPLSKVVDLTAEHAAADSKNSTAHDYNVDSDLEQALAASRADLGMPPQESGTTTATVCFGPATRSQYEERQWGMVPMGKAQEIIEDPEPAYRKREPGTPAFLKPSVQDTRLNAFITIYHSIPLARNVMLNTYNVLPTYGHDAEWWQGKAIEQPSTVTMHGTSSPPQYDETDRELQRLMAFLDNTERSYGSVEVLANLPEVKQARRQEPDLPSGVLRAWKTIVENQHPTGPAMIRQIFSTGVPDEDSDDAPTIFAVLALDLPPKDSVQETLYDICDEVLWPQLGIMELSKCPYLSRIAEVISFKVDKVMAGSDCKNVEIPAVWYPDRYLKAGRQAALEMRLKKREVEQELERICSAEEKLSLIPLRSGKYVKVHDLFKASLKHDEAKIEEDAQIVDVNLMASQGPSNAAIRLSEELRKVVASIDKKLLALEAEKEKAKAEFRSLSKLYTEPSSDPEAPTLHKYTLRGVSITKNTMFICKQAEPNLADLGTHNDGSLDIKEQWWKIEYTYGTIPFIIEKSTLEKVLEAAMESEHAILVYASEKALNHPPIALPKALETFVRFDNRTFRSEFQDLEESHTVDADGDSPTVADTFPVGSSPGKRKYDQSSLVNQDYNPYAQVNVTARELRNGIGSGGSNIAIPQHKMSANTAEDSGSNPPENLEVILGVPIDDMGKETPTQTQEMQEKNGMSLLSTRAQGSATKPGTLDSMDLDHVIEGGEAARESPAVKRVDFAE</sequence>
<reference evidence="3 4" key="1">
    <citation type="submission" date="2017-04" db="EMBL/GenBank/DDBJ databases">
        <title>Draft genome sequence of Marssonina coronaria NL1: causal agent of apple blotch.</title>
        <authorList>
            <person name="Cheng Q."/>
        </authorList>
    </citation>
    <scope>NUCLEOTIDE SEQUENCE [LARGE SCALE GENOMIC DNA]</scope>
    <source>
        <strain evidence="3 4">NL1</strain>
    </source>
</reference>
<feature type="compositionally biased region" description="Polar residues" evidence="2">
    <location>
        <begin position="101"/>
        <end position="110"/>
    </location>
</feature>
<proteinExistence type="predicted"/>
<dbReference type="AlphaFoldDB" id="A0A218YXD9"/>
<dbReference type="PANTHER" id="PTHR39597:SF1">
    <property type="entry name" value="UBA DOMAIN-CONTAINING PROTEIN RUP1"/>
    <property type="match status" value="1"/>
</dbReference>
<evidence type="ECO:0000256" key="2">
    <source>
        <dbReference type="SAM" id="MobiDB-lite"/>
    </source>
</evidence>
<dbReference type="InParanoid" id="A0A218YXD9"/>
<organism evidence="3 4">
    <name type="scientific">Diplocarpon coronariae</name>
    <dbReference type="NCBI Taxonomy" id="2795749"/>
    <lineage>
        <taxon>Eukaryota</taxon>
        <taxon>Fungi</taxon>
        <taxon>Dikarya</taxon>
        <taxon>Ascomycota</taxon>
        <taxon>Pezizomycotina</taxon>
        <taxon>Leotiomycetes</taxon>
        <taxon>Helotiales</taxon>
        <taxon>Drepanopezizaceae</taxon>
        <taxon>Diplocarpon</taxon>
    </lineage>
</organism>
<protein>
    <recommendedName>
        <fullName evidence="5">Ubiquitin interaction domain-containing protein</fullName>
    </recommendedName>
</protein>
<feature type="region of interest" description="Disordered" evidence="2">
    <location>
        <begin position="681"/>
        <end position="716"/>
    </location>
</feature>
<feature type="coiled-coil region" evidence="1">
    <location>
        <begin position="520"/>
        <end position="554"/>
    </location>
</feature>
<dbReference type="PANTHER" id="PTHR39597">
    <property type="entry name" value="UBA DOMAIN-CONTAINING PROTEIN RUP1"/>
    <property type="match status" value="1"/>
</dbReference>
<feature type="region of interest" description="Disordered" evidence="2">
    <location>
        <begin position="80"/>
        <end position="110"/>
    </location>
</feature>
<evidence type="ECO:0000313" key="4">
    <source>
        <dbReference type="Proteomes" id="UP000242519"/>
    </source>
</evidence>
<dbReference type="GO" id="GO:0005634">
    <property type="term" value="C:nucleus"/>
    <property type="evidence" value="ECO:0007669"/>
    <property type="project" value="TreeGrafter"/>
</dbReference>
<dbReference type="GO" id="GO:0016579">
    <property type="term" value="P:protein deubiquitination"/>
    <property type="evidence" value="ECO:0007669"/>
    <property type="project" value="TreeGrafter"/>
</dbReference>
<keyword evidence="4" id="KW-1185">Reference proteome</keyword>
<dbReference type="OrthoDB" id="4489171at2759"/>
<keyword evidence="1" id="KW-0175">Coiled coil</keyword>
<dbReference type="EMBL" id="MZNU01000342">
    <property type="protein sequence ID" value="OWO99764.1"/>
    <property type="molecule type" value="Genomic_DNA"/>
</dbReference>
<dbReference type="GO" id="GO:0005829">
    <property type="term" value="C:cytosol"/>
    <property type="evidence" value="ECO:0007669"/>
    <property type="project" value="TreeGrafter"/>
</dbReference>
<evidence type="ECO:0000256" key="1">
    <source>
        <dbReference type="SAM" id="Coils"/>
    </source>
</evidence>
<evidence type="ECO:0000313" key="3">
    <source>
        <dbReference type="EMBL" id="OWO99764.1"/>
    </source>
</evidence>
<evidence type="ECO:0008006" key="5">
    <source>
        <dbReference type="Google" id="ProtNLM"/>
    </source>
</evidence>
<dbReference type="STRING" id="503106.A0A218YXD9"/>